<evidence type="ECO:0000259" key="7">
    <source>
        <dbReference type="PROSITE" id="PS50123"/>
    </source>
</evidence>
<evidence type="ECO:0000256" key="5">
    <source>
        <dbReference type="PIRNR" id="PIRNR000410"/>
    </source>
</evidence>
<dbReference type="InterPro" id="IPR036804">
    <property type="entry name" value="CheR_N_sf"/>
</dbReference>
<dbReference type="GO" id="GO:0008983">
    <property type="term" value="F:protein-glutamate O-methyltransferase activity"/>
    <property type="evidence" value="ECO:0007669"/>
    <property type="project" value="UniProtKB-EC"/>
</dbReference>
<accession>A0A7W4NIY8</accession>
<dbReference type="PIRSF" id="PIRSF000410">
    <property type="entry name" value="CheR"/>
    <property type="match status" value="1"/>
</dbReference>
<protein>
    <recommendedName>
        <fullName evidence="5">Chemotaxis protein methyltransferase</fullName>
        <ecNumber evidence="5">2.1.1.80</ecNumber>
    </recommendedName>
</protein>
<evidence type="ECO:0000256" key="1">
    <source>
        <dbReference type="ARBA" id="ARBA00001541"/>
    </source>
</evidence>
<feature type="binding site" evidence="6">
    <location>
        <position position="88"/>
    </location>
    <ligand>
        <name>S-adenosyl-L-methionine</name>
        <dbReference type="ChEBI" id="CHEBI:59789"/>
    </ligand>
</feature>
<evidence type="ECO:0000256" key="6">
    <source>
        <dbReference type="PIRSR" id="PIRSR000410-1"/>
    </source>
</evidence>
<keyword evidence="2 5" id="KW-0489">Methyltransferase</keyword>
<evidence type="ECO:0000256" key="3">
    <source>
        <dbReference type="ARBA" id="ARBA00022679"/>
    </source>
</evidence>
<dbReference type="InterPro" id="IPR022642">
    <property type="entry name" value="CheR_C"/>
</dbReference>
<dbReference type="Proteomes" id="UP000589085">
    <property type="component" value="Unassembled WGS sequence"/>
</dbReference>
<evidence type="ECO:0000313" key="8">
    <source>
        <dbReference type="EMBL" id="MBB2158624.1"/>
    </source>
</evidence>
<dbReference type="PANTHER" id="PTHR24422">
    <property type="entry name" value="CHEMOTAXIS PROTEIN METHYLTRANSFERASE"/>
    <property type="match status" value="1"/>
</dbReference>
<dbReference type="SMART" id="SM00138">
    <property type="entry name" value="MeTrc"/>
    <property type="match status" value="1"/>
</dbReference>
<feature type="binding site" evidence="6">
    <location>
        <position position="126"/>
    </location>
    <ligand>
        <name>S-adenosyl-L-methionine</name>
        <dbReference type="ChEBI" id="CHEBI:59789"/>
    </ligand>
</feature>
<comment type="catalytic activity">
    <reaction evidence="1 5">
        <text>L-glutamyl-[protein] + S-adenosyl-L-methionine = [protein]-L-glutamate 5-O-methyl ester + S-adenosyl-L-homocysteine</text>
        <dbReference type="Rhea" id="RHEA:24452"/>
        <dbReference type="Rhea" id="RHEA-COMP:10208"/>
        <dbReference type="Rhea" id="RHEA-COMP:10311"/>
        <dbReference type="ChEBI" id="CHEBI:29973"/>
        <dbReference type="ChEBI" id="CHEBI:57856"/>
        <dbReference type="ChEBI" id="CHEBI:59789"/>
        <dbReference type="ChEBI" id="CHEBI:82795"/>
        <dbReference type="EC" id="2.1.1.80"/>
    </reaction>
</comment>
<organism evidence="8 9">
    <name type="scientific">Gluconacetobacter sacchari</name>
    <dbReference type="NCBI Taxonomy" id="92759"/>
    <lineage>
        <taxon>Bacteria</taxon>
        <taxon>Pseudomonadati</taxon>
        <taxon>Pseudomonadota</taxon>
        <taxon>Alphaproteobacteria</taxon>
        <taxon>Acetobacterales</taxon>
        <taxon>Acetobacteraceae</taxon>
        <taxon>Gluconacetobacter</taxon>
    </lineage>
</organism>
<comment type="caution">
    <text evidence="8">The sequence shown here is derived from an EMBL/GenBank/DDBJ whole genome shotgun (WGS) entry which is preliminary data.</text>
</comment>
<dbReference type="SUPFAM" id="SSF53335">
    <property type="entry name" value="S-adenosyl-L-methionine-dependent methyltransferases"/>
    <property type="match status" value="1"/>
</dbReference>
<dbReference type="EMBL" id="JABEQJ010000001">
    <property type="protein sequence ID" value="MBB2158624.1"/>
    <property type="molecule type" value="Genomic_DNA"/>
</dbReference>
<feature type="binding site" evidence="6">
    <location>
        <position position="84"/>
    </location>
    <ligand>
        <name>S-adenosyl-L-methionine</name>
        <dbReference type="ChEBI" id="CHEBI:59789"/>
    </ligand>
</feature>
<sequence length="280" mass="31511">MKDHMTVSESEYTDADFQKVRQIAREKAGIHLPATKKALVYSRVSRRVRELDLGSFQAYLSFVTSPAGEDEMQNLIFALTTNVTSFFREKSHFDHLESIVVPQMISRVRAGKRGRIWSAACSTGPEPWSIAMSVMTAFPDAATHDFRILATDINAHVVARATEGVYGAEDVEGIPTAWKAQFMERTPSGDYRFTGPIRRLPAFRVLNLNASWPIQGSFSAIFCRNVVIYFDDSTREHLWQRLADKLDPGGFLYVGHSERVSCANQCGLTQVAPTIYRKDH</sequence>
<feature type="binding site" evidence="6">
    <location>
        <position position="82"/>
    </location>
    <ligand>
        <name>S-adenosyl-L-methionine</name>
        <dbReference type="ChEBI" id="CHEBI:59789"/>
    </ligand>
</feature>
<keyword evidence="3 5" id="KW-0808">Transferase</keyword>
<dbReference type="PANTHER" id="PTHR24422:SF19">
    <property type="entry name" value="CHEMOTAXIS PROTEIN METHYLTRANSFERASE"/>
    <property type="match status" value="1"/>
</dbReference>
<dbReference type="AlphaFoldDB" id="A0A7W4NIY8"/>
<feature type="domain" description="CheR-type methyltransferase" evidence="7">
    <location>
        <begin position="5"/>
        <end position="280"/>
    </location>
</feature>
<dbReference type="Gene3D" id="3.40.50.150">
    <property type="entry name" value="Vaccinia Virus protein VP39"/>
    <property type="match status" value="1"/>
</dbReference>
<dbReference type="InterPro" id="IPR000780">
    <property type="entry name" value="CheR_MeTrfase"/>
</dbReference>
<evidence type="ECO:0000256" key="4">
    <source>
        <dbReference type="ARBA" id="ARBA00022691"/>
    </source>
</evidence>
<reference evidence="8 9" key="1">
    <citation type="submission" date="2020-04" db="EMBL/GenBank/DDBJ databases">
        <title>Description of novel Gluconacetobacter.</title>
        <authorList>
            <person name="Sombolestani A."/>
        </authorList>
    </citation>
    <scope>NUCLEOTIDE SEQUENCE [LARGE SCALE GENOMIC DNA]</scope>
    <source>
        <strain evidence="8 9">LMG 19747</strain>
    </source>
</reference>
<name>A0A7W4NIY8_9PROT</name>
<feature type="binding site" evidence="6">
    <location>
        <position position="152"/>
    </location>
    <ligand>
        <name>S-adenosyl-L-methionine</name>
        <dbReference type="ChEBI" id="CHEBI:59789"/>
    </ligand>
</feature>
<feature type="binding site" evidence="6">
    <location>
        <begin position="224"/>
        <end position="225"/>
    </location>
    <ligand>
        <name>S-adenosyl-L-methionine</name>
        <dbReference type="ChEBI" id="CHEBI:59789"/>
    </ligand>
</feature>
<dbReference type="InterPro" id="IPR026024">
    <property type="entry name" value="Chemotaxis_MeTrfase_CheR"/>
</dbReference>
<dbReference type="Pfam" id="PF03705">
    <property type="entry name" value="CheR_N"/>
    <property type="match status" value="1"/>
</dbReference>
<proteinExistence type="predicted"/>
<keyword evidence="4 5" id="KW-0949">S-adenosyl-L-methionine</keyword>
<dbReference type="GO" id="GO:0032259">
    <property type="term" value="P:methylation"/>
    <property type="evidence" value="ECO:0007669"/>
    <property type="project" value="UniProtKB-KW"/>
</dbReference>
<dbReference type="EC" id="2.1.1.80" evidence="5"/>
<evidence type="ECO:0000313" key="9">
    <source>
        <dbReference type="Proteomes" id="UP000589085"/>
    </source>
</evidence>
<gene>
    <name evidence="8" type="ORF">HLH48_00260</name>
</gene>
<dbReference type="InterPro" id="IPR050903">
    <property type="entry name" value="Bact_Chemotaxis_MeTrfase"/>
</dbReference>
<dbReference type="PROSITE" id="PS50123">
    <property type="entry name" value="CHER"/>
    <property type="match status" value="1"/>
</dbReference>
<dbReference type="InterPro" id="IPR022641">
    <property type="entry name" value="CheR_N"/>
</dbReference>
<dbReference type="Pfam" id="PF01739">
    <property type="entry name" value="CheR"/>
    <property type="match status" value="1"/>
</dbReference>
<evidence type="ECO:0000256" key="2">
    <source>
        <dbReference type="ARBA" id="ARBA00022603"/>
    </source>
</evidence>
<feature type="binding site" evidence="6">
    <location>
        <begin position="207"/>
        <end position="208"/>
    </location>
    <ligand>
        <name>S-adenosyl-L-methionine</name>
        <dbReference type="ChEBI" id="CHEBI:59789"/>
    </ligand>
</feature>
<dbReference type="InterPro" id="IPR029063">
    <property type="entry name" value="SAM-dependent_MTases_sf"/>
</dbReference>
<dbReference type="SUPFAM" id="SSF47757">
    <property type="entry name" value="Chemotaxis receptor methyltransferase CheR, N-terminal domain"/>
    <property type="match status" value="1"/>
</dbReference>
<comment type="function">
    <text evidence="5">Methylation of the membrane-bound methyl-accepting chemotaxis proteins (MCP) to form gamma-glutamyl methyl ester residues in MCP.</text>
</comment>
<dbReference type="PRINTS" id="PR00996">
    <property type="entry name" value="CHERMTFRASE"/>
</dbReference>
<dbReference type="Gene3D" id="1.10.155.10">
    <property type="entry name" value="Chemotaxis receptor methyltransferase CheR, N-terminal domain"/>
    <property type="match status" value="1"/>
</dbReference>